<protein>
    <submittedName>
        <fullName evidence="2">Uncharacterized protein</fullName>
    </submittedName>
</protein>
<keyword evidence="3" id="KW-1185">Reference proteome</keyword>
<accession>A0A1I6QFF1</accession>
<reference evidence="3" key="1">
    <citation type="submission" date="2016-10" db="EMBL/GenBank/DDBJ databases">
        <authorList>
            <person name="Varghese N."/>
            <person name="Submissions S."/>
        </authorList>
    </citation>
    <scope>NUCLEOTIDE SEQUENCE [LARGE SCALE GENOMIC DNA]</scope>
    <source>
        <strain evidence="3">DSM 22427</strain>
    </source>
</reference>
<evidence type="ECO:0000313" key="2">
    <source>
        <dbReference type="EMBL" id="SFS51186.1"/>
    </source>
</evidence>
<keyword evidence="1" id="KW-0472">Membrane</keyword>
<gene>
    <name evidence="2" type="ORF">SAMN04488556_1237</name>
</gene>
<sequence>MVETLLHAGQGHVNLLWILVPSYLTFMLGIGVGVYSDRLRELVTGREAEAAE</sequence>
<dbReference type="RefSeq" id="WP_175507112.1">
    <property type="nucleotide sequence ID" value="NZ_FOZS01000001.1"/>
</dbReference>
<evidence type="ECO:0000313" key="3">
    <source>
        <dbReference type="Proteomes" id="UP000199199"/>
    </source>
</evidence>
<proteinExistence type="predicted"/>
<dbReference type="Proteomes" id="UP000199199">
    <property type="component" value="Unassembled WGS sequence"/>
</dbReference>
<keyword evidence="1" id="KW-1133">Transmembrane helix</keyword>
<dbReference type="AlphaFoldDB" id="A0A1I6QFF1"/>
<evidence type="ECO:0000256" key="1">
    <source>
        <dbReference type="SAM" id="Phobius"/>
    </source>
</evidence>
<organism evidence="2 3">
    <name type="scientific">Halostagnicola kamekurae</name>
    <dbReference type="NCBI Taxonomy" id="619731"/>
    <lineage>
        <taxon>Archaea</taxon>
        <taxon>Methanobacteriati</taxon>
        <taxon>Methanobacteriota</taxon>
        <taxon>Stenosarchaea group</taxon>
        <taxon>Halobacteria</taxon>
        <taxon>Halobacteriales</taxon>
        <taxon>Natrialbaceae</taxon>
        <taxon>Halostagnicola</taxon>
    </lineage>
</organism>
<name>A0A1I6QFF1_9EURY</name>
<keyword evidence="1" id="KW-0812">Transmembrane</keyword>
<feature type="transmembrane region" description="Helical" evidence="1">
    <location>
        <begin position="15"/>
        <end position="36"/>
    </location>
</feature>
<dbReference type="EMBL" id="FOZS01000001">
    <property type="protein sequence ID" value="SFS51186.1"/>
    <property type="molecule type" value="Genomic_DNA"/>
</dbReference>
<dbReference type="OrthoDB" id="154701at2157"/>